<feature type="region of interest" description="Disordered" evidence="1">
    <location>
        <begin position="77"/>
        <end position="99"/>
    </location>
</feature>
<sequence>MGSGSRIKTEGYGQSMNVMVNKRSETWWEEQLEHAGFTIDDRRTTDGHHTIHASGALTPYTACPVPGECPVRVCARAPHREEHRTSRRGARPTIATPPP</sequence>
<dbReference type="EMBL" id="BAAANW010000011">
    <property type="protein sequence ID" value="GAA1568133.1"/>
    <property type="molecule type" value="Genomic_DNA"/>
</dbReference>
<dbReference type="Proteomes" id="UP001500350">
    <property type="component" value="Unassembled WGS sequence"/>
</dbReference>
<name>A0ABN2D0K6_9MICO</name>
<evidence type="ECO:0000256" key="1">
    <source>
        <dbReference type="SAM" id="MobiDB-lite"/>
    </source>
</evidence>
<keyword evidence="3" id="KW-1185">Reference proteome</keyword>
<evidence type="ECO:0000313" key="3">
    <source>
        <dbReference type="Proteomes" id="UP001500350"/>
    </source>
</evidence>
<reference evidence="2 3" key="1">
    <citation type="journal article" date="2019" name="Int. J. Syst. Evol. Microbiol.">
        <title>The Global Catalogue of Microorganisms (GCM) 10K type strain sequencing project: providing services to taxonomists for standard genome sequencing and annotation.</title>
        <authorList>
            <consortium name="The Broad Institute Genomics Platform"/>
            <consortium name="The Broad Institute Genome Sequencing Center for Infectious Disease"/>
            <person name="Wu L."/>
            <person name="Ma J."/>
        </authorList>
    </citation>
    <scope>NUCLEOTIDE SEQUENCE [LARGE SCALE GENOMIC DNA]</scope>
    <source>
        <strain evidence="2 3">JCM 14589</strain>
    </source>
</reference>
<evidence type="ECO:0000313" key="2">
    <source>
        <dbReference type="EMBL" id="GAA1568133.1"/>
    </source>
</evidence>
<proteinExistence type="predicted"/>
<protein>
    <submittedName>
        <fullName evidence="2">Uncharacterized protein</fullName>
    </submittedName>
</protein>
<comment type="caution">
    <text evidence="2">The sequence shown here is derived from an EMBL/GenBank/DDBJ whole genome shotgun (WGS) entry which is preliminary data.</text>
</comment>
<organism evidence="2 3">
    <name type="scientific">Dermacoccus profundi</name>
    <dbReference type="NCBI Taxonomy" id="322602"/>
    <lineage>
        <taxon>Bacteria</taxon>
        <taxon>Bacillati</taxon>
        <taxon>Actinomycetota</taxon>
        <taxon>Actinomycetes</taxon>
        <taxon>Micrococcales</taxon>
        <taxon>Dermacoccaceae</taxon>
        <taxon>Dermacoccus</taxon>
    </lineage>
</organism>
<gene>
    <name evidence="2" type="ORF">GCM10009763_15440</name>
</gene>
<accession>A0ABN2D0K6</accession>